<organism evidence="2 3">
    <name type="scientific">Mycolicibacterium vanbaalenii</name>
    <name type="common">Mycobacterium vanbaalenii</name>
    <dbReference type="NCBI Taxonomy" id="110539"/>
    <lineage>
        <taxon>Bacteria</taxon>
        <taxon>Bacillati</taxon>
        <taxon>Actinomycetota</taxon>
        <taxon>Actinomycetes</taxon>
        <taxon>Mycobacteriales</taxon>
        <taxon>Mycobacteriaceae</taxon>
        <taxon>Mycolicibacterium</taxon>
    </lineage>
</organism>
<dbReference type="SUPFAM" id="SSF53448">
    <property type="entry name" value="Nucleotide-diphospho-sugar transferases"/>
    <property type="match status" value="1"/>
</dbReference>
<proteinExistence type="predicted"/>
<accession>A0A5S9R7B1</accession>
<keyword evidence="2" id="KW-0808">Transferase</keyword>
<keyword evidence="3" id="KW-1185">Reference proteome</keyword>
<dbReference type="InterPro" id="IPR050834">
    <property type="entry name" value="Glycosyltransf_2"/>
</dbReference>
<reference evidence="2 3" key="1">
    <citation type="submission" date="2019-11" db="EMBL/GenBank/DDBJ databases">
        <authorList>
            <person name="Holert J."/>
        </authorList>
    </citation>
    <scope>NUCLEOTIDE SEQUENCE [LARGE SCALE GENOMIC DNA]</scope>
    <source>
        <strain evidence="2">BC8_1</strain>
    </source>
</reference>
<evidence type="ECO:0000259" key="1">
    <source>
        <dbReference type="Pfam" id="PF00535"/>
    </source>
</evidence>
<dbReference type="PANTHER" id="PTHR43685">
    <property type="entry name" value="GLYCOSYLTRANSFERASE"/>
    <property type="match status" value="1"/>
</dbReference>
<dbReference type="Pfam" id="PF00535">
    <property type="entry name" value="Glycos_transf_2"/>
    <property type="match status" value="1"/>
</dbReference>
<dbReference type="PANTHER" id="PTHR43685:SF2">
    <property type="entry name" value="GLYCOSYLTRANSFERASE 2-LIKE DOMAIN-CONTAINING PROTEIN"/>
    <property type="match status" value="1"/>
</dbReference>
<dbReference type="InterPro" id="IPR029044">
    <property type="entry name" value="Nucleotide-diphossugar_trans"/>
</dbReference>
<dbReference type="EMBL" id="CACSIP010000046">
    <property type="protein sequence ID" value="CAA0132999.1"/>
    <property type="molecule type" value="Genomic_DNA"/>
</dbReference>
<dbReference type="Proteomes" id="UP000430146">
    <property type="component" value="Unassembled WGS sequence"/>
</dbReference>
<dbReference type="CDD" id="cd00761">
    <property type="entry name" value="Glyco_tranf_GTA_type"/>
    <property type="match status" value="1"/>
</dbReference>
<dbReference type="RefSeq" id="WP_234897715.1">
    <property type="nucleotide sequence ID" value="NZ_CACSIP010000046.1"/>
</dbReference>
<name>A0A5S9R7B1_MYCVN</name>
<feature type="domain" description="Glycosyltransferase 2-like" evidence="1">
    <location>
        <begin position="100"/>
        <end position="236"/>
    </location>
</feature>
<gene>
    <name evidence="2" type="primary">mftF_2</name>
    <name evidence="2" type="ORF">AELLOGFF_06051</name>
</gene>
<evidence type="ECO:0000313" key="3">
    <source>
        <dbReference type="Proteomes" id="UP000430146"/>
    </source>
</evidence>
<dbReference type="InterPro" id="IPR001173">
    <property type="entry name" value="Glyco_trans_2-like"/>
</dbReference>
<dbReference type="Gene3D" id="3.90.550.10">
    <property type="entry name" value="Spore Coat Polysaccharide Biosynthesis Protein SpsA, Chain A"/>
    <property type="match status" value="1"/>
</dbReference>
<protein>
    <submittedName>
        <fullName evidence="2">Mycofactocin biosynthesis glycosyltransferase MftF</fullName>
        <ecNumber evidence="2">2.-.-.-</ecNumber>
    </submittedName>
</protein>
<dbReference type="GO" id="GO:0016740">
    <property type="term" value="F:transferase activity"/>
    <property type="evidence" value="ECO:0007669"/>
    <property type="project" value="UniProtKB-KW"/>
</dbReference>
<dbReference type="AlphaFoldDB" id="A0A5S9R7B1"/>
<sequence>MTPPAVLDPAMPPHSRPTWPHARWIGMLDLDDRVHNAGGELEFVARHAEAYRDARVLLRRNRQPIAFVDAPVVDGRVSVRVPPLGEPDGPGHPSVLPPMSVVVCTRDRPEQLADALQSILSLDYPDFEVVIVDNAARTDDTVKLIERIDDPRVRLVTEPVPGLSTARNTGLRIARHNLVAFTDDDVVVDQHWLCGIVSGFARSPRVSCVSGLVPSGELRTAAQAYFDKRVSWAVSLRPRLYDVAQPPPDQPLFPFQIGRFGTGANFAVRRDRILELGGFDEALGAGTPAQGGEDLDLFFRVLTTGDLLATEPSAIVWHRHRSDNEALLSQARGYGLGLGAWLTKVALDPAHRRLAVTVIGRLVAGLIRRSFRASLRTEVGYGAIVTSLTLFRPDVPTSVGRTEVLAVLGGPRALWRGRRRSAKPLPMAERR</sequence>
<evidence type="ECO:0000313" key="2">
    <source>
        <dbReference type="EMBL" id="CAA0132999.1"/>
    </source>
</evidence>
<dbReference type="EC" id="2.-.-.-" evidence="2"/>